<dbReference type="InterPro" id="IPR052408">
    <property type="entry name" value="Exonuclease_MUT-7-like"/>
</dbReference>
<name>A0A9C6TWV6_ARADU</name>
<reference evidence="4" key="2">
    <citation type="submission" date="2025-08" db="UniProtKB">
        <authorList>
            <consortium name="RefSeq"/>
        </authorList>
    </citation>
    <scope>IDENTIFICATION</scope>
    <source>
        <tissue evidence="4">Whole plant</tissue>
    </source>
</reference>
<feature type="compositionally biased region" description="Low complexity" evidence="1">
    <location>
        <begin position="1"/>
        <end position="12"/>
    </location>
</feature>
<dbReference type="InterPro" id="IPR002562">
    <property type="entry name" value="3'-5'_exonuclease_dom"/>
</dbReference>
<dbReference type="PANTHER" id="PTHR47765">
    <property type="entry name" value="3'-5' EXONUCLEASE DOMAIN-CONTAINING PROTEIN"/>
    <property type="match status" value="1"/>
</dbReference>
<dbReference type="SUPFAM" id="SSF53098">
    <property type="entry name" value="Ribonuclease H-like"/>
    <property type="match status" value="1"/>
</dbReference>
<organism evidence="3 4">
    <name type="scientific">Arachis duranensis</name>
    <name type="common">Wild peanut</name>
    <dbReference type="NCBI Taxonomy" id="130453"/>
    <lineage>
        <taxon>Eukaryota</taxon>
        <taxon>Viridiplantae</taxon>
        <taxon>Streptophyta</taxon>
        <taxon>Embryophyta</taxon>
        <taxon>Tracheophyta</taxon>
        <taxon>Spermatophyta</taxon>
        <taxon>Magnoliopsida</taxon>
        <taxon>eudicotyledons</taxon>
        <taxon>Gunneridae</taxon>
        <taxon>Pentapetalae</taxon>
        <taxon>rosids</taxon>
        <taxon>fabids</taxon>
        <taxon>Fabales</taxon>
        <taxon>Fabaceae</taxon>
        <taxon>Papilionoideae</taxon>
        <taxon>50 kb inversion clade</taxon>
        <taxon>dalbergioids sensu lato</taxon>
        <taxon>Dalbergieae</taxon>
        <taxon>Pterocarpus clade</taxon>
        <taxon>Arachis</taxon>
    </lineage>
</organism>
<feature type="region of interest" description="Disordered" evidence="1">
    <location>
        <begin position="1"/>
        <end position="26"/>
    </location>
</feature>
<keyword evidence="3" id="KW-1185">Reference proteome</keyword>
<evidence type="ECO:0000259" key="2">
    <source>
        <dbReference type="Pfam" id="PF01612"/>
    </source>
</evidence>
<dbReference type="PANTHER" id="PTHR47765:SF2">
    <property type="entry name" value="EXONUCLEASE MUT-7 HOMOLOG"/>
    <property type="match status" value="1"/>
</dbReference>
<dbReference type="InterPro" id="IPR012337">
    <property type="entry name" value="RNaseH-like_sf"/>
</dbReference>
<dbReference type="GO" id="GO:0008408">
    <property type="term" value="F:3'-5' exonuclease activity"/>
    <property type="evidence" value="ECO:0007669"/>
    <property type="project" value="InterPro"/>
</dbReference>
<dbReference type="InterPro" id="IPR036397">
    <property type="entry name" value="RNaseH_sf"/>
</dbReference>
<dbReference type="KEGG" id="adu:110279525"/>
<dbReference type="GO" id="GO:0006139">
    <property type="term" value="P:nucleobase-containing compound metabolic process"/>
    <property type="evidence" value="ECO:0007669"/>
    <property type="project" value="InterPro"/>
</dbReference>
<dbReference type="AlphaFoldDB" id="A0A9C6TWV6"/>
<gene>
    <name evidence="4" type="primary">LOC110279525</name>
</gene>
<proteinExistence type="predicted"/>
<evidence type="ECO:0000313" key="4">
    <source>
        <dbReference type="RefSeq" id="XP_052118107.1"/>
    </source>
</evidence>
<dbReference type="GeneID" id="110279525"/>
<reference evidence="3" key="1">
    <citation type="journal article" date="2016" name="Nat. Genet.">
        <title>The genome sequences of Arachis duranensis and Arachis ipaensis, the diploid ancestors of cultivated peanut.</title>
        <authorList>
            <person name="Bertioli D.J."/>
            <person name="Cannon S.B."/>
            <person name="Froenicke L."/>
            <person name="Huang G."/>
            <person name="Farmer A.D."/>
            <person name="Cannon E.K."/>
            <person name="Liu X."/>
            <person name="Gao D."/>
            <person name="Clevenger J."/>
            <person name="Dash S."/>
            <person name="Ren L."/>
            <person name="Moretzsohn M.C."/>
            <person name="Shirasawa K."/>
            <person name="Huang W."/>
            <person name="Vidigal B."/>
            <person name="Abernathy B."/>
            <person name="Chu Y."/>
            <person name="Niederhuth C.E."/>
            <person name="Umale P."/>
            <person name="Araujo A.C."/>
            <person name="Kozik A."/>
            <person name="Kim K.D."/>
            <person name="Burow M.D."/>
            <person name="Varshney R.K."/>
            <person name="Wang X."/>
            <person name="Zhang X."/>
            <person name="Barkley N."/>
            <person name="Guimaraes P.M."/>
            <person name="Isobe S."/>
            <person name="Guo B."/>
            <person name="Liao B."/>
            <person name="Stalker H.T."/>
            <person name="Schmitz R.J."/>
            <person name="Scheffler B.E."/>
            <person name="Leal-Bertioli S.C."/>
            <person name="Xun X."/>
            <person name="Jackson S.A."/>
            <person name="Michelmore R."/>
            <person name="Ozias-Akins P."/>
        </authorList>
    </citation>
    <scope>NUCLEOTIDE SEQUENCE [LARGE SCALE GENOMIC DNA]</scope>
    <source>
        <strain evidence="3">cv. V14167</strain>
    </source>
</reference>
<sequence>MVLGRGNDNGFDGDNHSQSRPSLPSLASTASMATDVWRRLWAVTPSRVLSLSNNIGFSLSLSLSPFCSCSMVDGDGGEVSATFYAPNVSQAASDSIHTPNFAPQRHILPSPLFHNHSHPLHSSIINTFGTSITLVVVNHHSRDWSCHPLTEEQITYAAMDAYCLVEIFNVFNSKVANTDP</sequence>
<protein>
    <submittedName>
        <fullName evidence="4">Uncharacterized protein LOC110279525</fullName>
    </submittedName>
</protein>
<dbReference type="Pfam" id="PF01612">
    <property type="entry name" value="DNA_pol_A_exo1"/>
    <property type="match status" value="1"/>
</dbReference>
<dbReference type="RefSeq" id="XP_052118107.1">
    <property type="nucleotide sequence ID" value="XM_052262147.1"/>
</dbReference>
<feature type="compositionally biased region" description="Polar residues" evidence="1">
    <location>
        <begin position="16"/>
        <end position="26"/>
    </location>
</feature>
<accession>A0A9C6TWV6</accession>
<feature type="domain" description="3'-5' exonuclease" evidence="2">
    <location>
        <begin position="139"/>
        <end position="175"/>
    </location>
</feature>
<evidence type="ECO:0000313" key="3">
    <source>
        <dbReference type="Proteomes" id="UP000515211"/>
    </source>
</evidence>
<dbReference type="GO" id="GO:0003676">
    <property type="term" value="F:nucleic acid binding"/>
    <property type="evidence" value="ECO:0007669"/>
    <property type="project" value="InterPro"/>
</dbReference>
<dbReference type="Gene3D" id="3.30.420.10">
    <property type="entry name" value="Ribonuclease H-like superfamily/Ribonuclease H"/>
    <property type="match status" value="1"/>
</dbReference>
<dbReference type="Proteomes" id="UP000515211">
    <property type="component" value="Chromosome 1"/>
</dbReference>
<evidence type="ECO:0000256" key="1">
    <source>
        <dbReference type="SAM" id="MobiDB-lite"/>
    </source>
</evidence>